<accession>A0A8T3DBF1</accession>
<evidence type="ECO:0000259" key="2">
    <source>
        <dbReference type="Pfam" id="PF13873"/>
    </source>
</evidence>
<sequence length="370" mass="42277">MTLPRERLRKHKFTDAELDILLEEVTRHEDALFGLQGNRLTTREKYKIWFGITERVCAASGIQRSINDVKRRWQDLKRRTKSKVVDARRHLPRDSSSPSLHQLPEERKVFDSFSIHTVVKDEEQNSTTCNLPEDLFLDADSVSSETCLPPPEPEQTSLKDQPFEESPFTPVLMSPHTESNSAVPLSHPDVNIKTEMNSRYLFDNRGETMRKEDSSTRARLMTSCSGFRVPVRAQTVSCPRRPALLGSFEQQLLRAHREHTAALREGFRSLTRQNRLLYREMCETNKNVARIASRIAEKNESVSDVAEELMGIHHKISESIDATNCLQDRVIDLLASHQERPLIVLPSTARDARPSSLGTEQDNSVCKVDH</sequence>
<dbReference type="Pfam" id="PF13873">
    <property type="entry name" value="Myb_DNA-bind_5"/>
    <property type="match status" value="1"/>
</dbReference>
<proteinExistence type="predicted"/>
<dbReference type="AlphaFoldDB" id="A0A8T3DBF1"/>
<feature type="region of interest" description="Disordered" evidence="1">
    <location>
        <begin position="84"/>
        <end position="103"/>
    </location>
</feature>
<reference evidence="3" key="1">
    <citation type="submission" date="2021-01" db="EMBL/GenBank/DDBJ databases">
        <authorList>
            <person name="Zahm M."/>
            <person name="Roques C."/>
            <person name="Cabau C."/>
            <person name="Klopp C."/>
            <person name="Donnadieu C."/>
            <person name="Jouanno E."/>
            <person name="Lampietro C."/>
            <person name="Louis A."/>
            <person name="Herpin A."/>
            <person name="Echchiki A."/>
            <person name="Berthelot C."/>
            <person name="Parey E."/>
            <person name="Roest-Crollius H."/>
            <person name="Braasch I."/>
            <person name="Postlethwait J."/>
            <person name="Bobe J."/>
            <person name="Montfort J."/>
            <person name="Bouchez O."/>
            <person name="Begum T."/>
            <person name="Mejri S."/>
            <person name="Adams A."/>
            <person name="Chen W.-J."/>
            <person name="Guiguen Y."/>
        </authorList>
    </citation>
    <scope>NUCLEOTIDE SEQUENCE</scope>
    <source>
        <tissue evidence="3">Blood</tissue>
    </source>
</reference>
<feature type="domain" description="Myb/SANT-like DNA-binding" evidence="2">
    <location>
        <begin position="9"/>
        <end position="85"/>
    </location>
</feature>
<evidence type="ECO:0000313" key="3">
    <source>
        <dbReference type="EMBL" id="KAI1894603.1"/>
    </source>
</evidence>
<feature type="region of interest" description="Disordered" evidence="1">
    <location>
        <begin position="345"/>
        <end position="370"/>
    </location>
</feature>
<protein>
    <recommendedName>
        <fullName evidence="2">Myb/SANT-like DNA-binding domain-containing protein</fullName>
    </recommendedName>
</protein>
<dbReference type="GO" id="GO:0005634">
    <property type="term" value="C:nucleus"/>
    <property type="evidence" value="ECO:0007669"/>
    <property type="project" value="TreeGrafter"/>
</dbReference>
<comment type="caution">
    <text evidence="3">The sequence shown here is derived from an EMBL/GenBank/DDBJ whole genome shotgun (WGS) entry which is preliminary data.</text>
</comment>
<dbReference type="EMBL" id="JAERUA010000010">
    <property type="protein sequence ID" value="KAI1894603.1"/>
    <property type="molecule type" value="Genomic_DNA"/>
</dbReference>
<organism evidence="3 4">
    <name type="scientific">Albula goreensis</name>
    <dbReference type="NCBI Taxonomy" id="1534307"/>
    <lineage>
        <taxon>Eukaryota</taxon>
        <taxon>Metazoa</taxon>
        <taxon>Chordata</taxon>
        <taxon>Craniata</taxon>
        <taxon>Vertebrata</taxon>
        <taxon>Euteleostomi</taxon>
        <taxon>Actinopterygii</taxon>
        <taxon>Neopterygii</taxon>
        <taxon>Teleostei</taxon>
        <taxon>Albuliformes</taxon>
        <taxon>Albulidae</taxon>
        <taxon>Albula</taxon>
    </lineage>
</organism>
<feature type="compositionally biased region" description="Basic and acidic residues" evidence="1">
    <location>
        <begin position="84"/>
        <end position="93"/>
    </location>
</feature>
<evidence type="ECO:0000256" key="1">
    <source>
        <dbReference type="SAM" id="MobiDB-lite"/>
    </source>
</evidence>
<feature type="region of interest" description="Disordered" evidence="1">
    <location>
        <begin position="142"/>
        <end position="188"/>
    </location>
</feature>
<dbReference type="InterPro" id="IPR028002">
    <property type="entry name" value="Myb_DNA-bind_5"/>
</dbReference>
<gene>
    <name evidence="3" type="ORF">AGOR_G00117470</name>
</gene>
<dbReference type="PANTHER" id="PTHR23098:SF16">
    <property type="entry name" value="REGULATORY PROTEIN ZESTE"/>
    <property type="match status" value="1"/>
</dbReference>
<dbReference type="PANTHER" id="PTHR23098">
    <property type="entry name" value="AGAP001331-PA-RELATED"/>
    <property type="match status" value="1"/>
</dbReference>
<dbReference type="OrthoDB" id="9940550at2759"/>
<keyword evidence="4" id="KW-1185">Reference proteome</keyword>
<name>A0A8T3DBF1_9TELE</name>
<evidence type="ECO:0000313" key="4">
    <source>
        <dbReference type="Proteomes" id="UP000829720"/>
    </source>
</evidence>
<dbReference type="Proteomes" id="UP000829720">
    <property type="component" value="Unassembled WGS sequence"/>
</dbReference>